<evidence type="ECO:0000256" key="1">
    <source>
        <dbReference type="ARBA" id="ARBA00023015"/>
    </source>
</evidence>
<dbReference type="Pfam" id="PF01047">
    <property type="entry name" value="MarR"/>
    <property type="match status" value="1"/>
</dbReference>
<proteinExistence type="predicted"/>
<dbReference type="InterPro" id="IPR036390">
    <property type="entry name" value="WH_DNA-bd_sf"/>
</dbReference>
<dbReference type="Gene3D" id="1.10.10.10">
    <property type="entry name" value="Winged helix-like DNA-binding domain superfamily/Winged helix DNA-binding domain"/>
    <property type="match status" value="1"/>
</dbReference>
<dbReference type="GO" id="GO:0003677">
    <property type="term" value="F:DNA binding"/>
    <property type="evidence" value="ECO:0007669"/>
    <property type="project" value="UniProtKB-KW"/>
</dbReference>
<name>A0A2L2LED6_AGRTU</name>
<dbReference type="GO" id="GO:0003700">
    <property type="term" value="F:DNA-binding transcription factor activity"/>
    <property type="evidence" value="ECO:0007669"/>
    <property type="project" value="InterPro"/>
</dbReference>
<dbReference type="InterPro" id="IPR039422">
    <property type="entry name" value="MarR/SlyA-like"/>
</dbReference>
<dbReference type="PANTHER" id="PTHR33164">
    <property type="entry name" value="TRANSCRIPTIONAL REGULATOR, MARR FAMILY"/>
    <property type="match status" value="1"/>
</dbReference>
<dbReference type="PRINTS" id="PR00598">
    <property type="entry name" value="HTHMARR"/>
</dbReference>
<protein>
    <submittedName>
        <fullName evidence="5">MarR family transcriptional regulator</fullName>
    </submittedName>
</protein>
<dbReference type="InterPro" id="IPR000835">
    <property type="entry name" value="HTH_MarR-typ"/>
</dbReference>
<dbReference type="PROSITE" id="PS50995">
    <property type="entry name" value="HTH_MARR_2"/>
    <property type="match status" value="1"/>
</dbReference>
<dbReference type="Proteomes" id="UP000237717">
    <property type="component" value="Chromosome I"/>
</dbReference>
<organism evidence="5 6">
    <name type="scientific">Agrobacterium tumefaciens</name>
    <dbReference type="NCBI Taxonomy" id="358"/>
    <lineage>
        <taxon>Bacteria</taxon>
        <taxon>Pseudomonadati</taxon>
        <taxon>Pseudomonadota</taxon>
        <taxon>Alphaproteobacteria</taxon>
        <taxon>Hyphomicrobiales</taxon>
        <taxon>Rhizobiaceae</taxon>
        <taxon>Rhizobium/Agrobacterium group</taxon>
        <taxon>Agrobacterium</taxon>
        <taxon>Agrobacterium tumefaciens complex</taxon>
    </lineage>
</organism>
<keyword evidence="1" id="KW-0805">Transcription regulation</keyword>
<dbReference type="GO" id="GO:0006950">
    <property type="term" value="P:response to stress"/>
    <property type="evidence" value="ECO:0007669"/>
    <property type="project" value="TreeGrafter"/>
</dbReference>
<accession>A0A2L2LED6</accession>
<feature type="domain" description="HTH marR-type" evidence="4">
    <location>
        <begin position="28"/>
        <end position="160"/>
    </location>
</feature>
<dbReference type="EMBL" id="CP026924">
    <property type="protein sequence ID" value="AVH42692.1"/>
    <property type="molecule type" value="Genomic_DNA"/>
</dbReference>
<gene>
    <name evidence="5" type="ORF">At1D1609_26380</name>
</gene>
<sequence>MPVQPIGAHQHLRRWFSNGDLLVSYQFTDSVPYLLNWVGVRLGERFSVRLASYDITLPMYRVLATLRQQESKTLTELSDMVSVEISTLSRLVGLMVRRNLVSRERPLDNARIVRITLTPKGEELADELMPIAAMFEKTAIEGLDPAEVKLFKSILRHIGRNIAGL</sequence>
<evidence type="ECO:0000256" key="2">
    <source>
        <dbReference type="ARBA" id="ARBA00023125"/>
    </source>
</evidence>
<keyword evidence="2" id="KW-0238">DNA-binding</keyword>
<reference evidence="5 6" key="1">
    <citation type="submission" date="2018-02" db="EMBL/GenBank/DDBJ databases">
        <title>Complete genome sequence of Agrobacterium tumefaciens 1D1609.</title>
        <authorList>
            <person name="Cho S.-T."/>
            <person name="Haryono M."/>
            <person name="Chang H.-H."/>
            <person name="Santos M.N."/>
            <person name="Lai E.-M."/>
            <person name="Kuo C.-H."/>
        </authorList>
    </citation>
    <scope>NUCLEOTIDE SEQUENCE [LARGE SCALE GENOMIC DNA]</scope>
    <source>
        <strain evidence="5 6">1D1609</strain>
    </source>
</reference>
<keyword evidence="3" id="KW-0804">Transcription</keyword>
<dbReference type="InterPro" id="IPR036388">
    <property type="entry name" value="WH-like_DNA-bd_sf"/>
</dbReference>
<dbReference type="SUPFAM" id="SSF46785">
    <property type="entry name" value="Winged helix' DNA-binding domain"/>
    <property type="match status" value="1"/>
</dbReference>
<evidence type="ECO:0000256" key="3">
    <source>
        <dbReference type="ARBA" id="ARBA00023163"/>
    </source>
</evidence>
<evidence type="ECO:0000259" key="4">
    <source>
        <dbReference type="PROSITE" id="PS50995"/>
    </source>
</evidence>
<dbReference type="SMART" id="SM00347">
    <property type="entry name" value="HTH_MARR"/>
    <property type="match status" value="1"/>
</dbReference>
<evidence type="ECO:0000313" key="5">
    <source>
        <dbReference type="EMBL" id="AVH42692.1"/>
    </source>
</evidence>
<evidence type="ECO:0000313" key="6">
    <source>
        <dbReference type="Proteomes" id="UP000237717"/>
    </source>
</evidence>
<dbReference type="AlphaFoldDB" id="A0A2L2LED6"/>
<dbReference type="PANTHER" id="PTHR33164:SF64">
    <property type="entry name" value="TRANSCRIPTIONAL REGULATOR SLYA"/>
    <property type="match status" value="1"/>
</dbReference>